<dbReference type="PANTHER" id="PTHR46847:SF1">
    <property type="entry name" value="D-ALLOSE-BINDING PERIPLASMIC PROTEIN-RELATED"/>
    <property type="match status" value="1"/>
</dbReference>
<organism evidence="5 6">
    <name type="scientific">Zoogloea dura</name>
    <dbReference type="NCBI Taxonomy" id="2728840"/>
    <lineage>
        <taxon>Bacteria</taxon>
        <taxon>Pseudomonadati</taxon>
        <taxon>Pseudomonadota</taxon>
        <taxon>Betaproteobacteria</taxon>
        <taxon>Rhodocyclales</taxon>
        <taxon>Zoogloeaceae</taxon>
        <taxon>Zoogloea</taxon>
    </lineage>
</organism>
<reference evidence="5 6" key="1">
    <citation type="submission" date="2020-04" db="EMBL/GenBank/DDBJ databases">
        <title>Zoogloea sp. G-4-1-14 isolated from soil.</title>
        <authorList>
            <person name="Dahal R.H."/>
        </authorList>
    </citation>
    <scope>NUCLEOTIDE SEQUENCE [LARGE SCALE GENOMIC DNA]</scope>
    <source>
        <strain evidence="5 6">G-4-1-14</strain>
    </source>
</reference>
<name>A0A848G4V0_9RHOO</name>
<dbReference type="Gene3D" id="3.40.50.2300">
    <property type="match status" value="2"/>
</dbReference>
<comment type="caution">
    <text evidence="5">The sequence shown here is derived from an EMBL/GenBank/DDBJ whole genome shotgun (WGS) entry which is preliminary data.</text>
</comment>
<dbReference type="Pfam" id="PF13407">
    <property type="entry name" value="Peripla_BP_4"/>
    <property type="match status" value="1"/>
</dbReference>
<evidence type="ECO:0000256" key="2">
    <source>
        <dbReference type="ARBA" id="ARBA00007639"/>
    </source>
</evidence>
<dbReference type="PANTHER" id="PTHR46847">
    <property type="entry name" value="D-ALLOSE-BINDING PERIPLASMIC PROTEIN-RELATED"/>
    <property type="match status" value="1"/>
</dbReference>
<accession>A0A848G4V0</accession>
<evidence type="ECO:0000259" key="4">
    <source>
        <dbReference type="Pfam" id="PF13407"/>
    </source>
</evidence>
<proteinExistence type="inferred from homology"/>
<keyword evidence="3" id="KW-0732">Signal</keyword>
<evidence type="ECO:0000313" key="6">
    <source>
        <dbReference type="Proteomes" id="UP000580043"/>
    </source>
</evidence>
<dbReference type="Proteomes" id="UP000580043">
    <property type="component" value="Unassembled WGS sequence"/>
</dbReference>
<dbReference type="CDD" id="cd06306">
    <property type="entry name" value="PBP1_TorT-like"/>
    <property type="match status" value="1"/>
</dbReference>
<comment type="subcellular location">
    <subcellularLocation>
        <location evidence="1">Cell envelope</location>
    </subcellularLocation>
</comment>
<dbReference type="GO" id="GO:0030246">
    <property type="term" value="F:carbohydrate binding"/>
    <property type="evidence" value="ECO:0007669"/>
    <property type="project" value="UniProtKB-ARBA"/>
</dbReference>
<evidence type="ECO:0000313" key="5">
    <source>
        <dbReference type="EMBL" id="NML26284.1"/>
    </source>
</evidence>
<dbReference type="SUPFAM" id="SSF53822">
    <property type="entry name" value="Periplasmic binding protein-like I"/>
    <property type="match status" value="1"/>
</dbReference>
<dbReference type="InterPro" id="IPR025997">
    <property type="entry name" value="SBP_2_dom"/>
</dbReference>
<protein>
    <submittedName>
        <fullName evidence="5">TMAO reductase system periplasmic protein TorT</fullName>
    </submittedName>
</protein>
<keyword evidence="6" id="KW-1185">Reference proteome</keyword>
<gene>
    <name evidence="5" type="primary">torT</name>
    <name evidence="5" type="ORF">HHL15_11075</name>
</gene>
<dbReference type="NCBIfam" id="NF008185">
    <property type="entry name" value="PRK10936.1"/>
    <property type="match status" value="1"/>
</dbReference>
<dbReference type="EMBL" id="JABBGA010000007">
    <property type="protein sequence ID" value="NML26284.1"/>
    <property type="molecule type" value="Genomic_DNA"/>
</dbReference>
<evidence type="ECO:0000256" key="1">
    <source>
        <dbReference type="ARBA" id="ARBA00004196"/>
    </source>
</evidence>
<dbReference type="GO" id="GO:0030313">
    <property type="term" value="C:cell envelope"/>
    <property type="evidence" value="ECO:0007669"/>
    <property type="project" value="UniProtKB-SubCell"/>
</dbReference>
<evidence type="ECO:0000256" key="3">
    <source>
        <dbReference type="ARBA" id="ARBA00022729"/>
    </source>
</evidence>
<feature type="domain" description="Periplasmic binding protein" evidence="4">
    <location>
        <begin position="61"/>
        <end position="321"/>
    </location>
</feature>
<dbReference type="AlphaFoldDB" id="A0A848G4V0"/>
<sequence length="367" mass="38560">MAAASAAGPVAGPSDEVLPIPVQSIFPPLKPQGTADDALATGRVVNGHYALTAPASKPWRIAFLFPHLKDPYWIGCSYGVISEARRLGVAVDILPADGYNDLVGQLRKMDESIAARYDAIVISPISLTGNNPAIDRARKMGIPVFELANDSTSDSLAVKVTTSLKAMGGNAMDWVIRDAQKRGLNTINVALLPGPEGAGWVSGEVTGSHEAARRAPIKVNILDTLYGDSDLIGQTQLAAQLIARHGQKLDYILGCTGCAPAAILPVREAGLGGRIRIVAYDLTRNIADSIRKGEIAAAADTKGVSQARVATNAVVSYLEGRGGKLPHTILIKLGLVDRSNAARYPFSASIAPEGYVPVLSYRPGAGR</sequence>
<dbReference type="InterPro" id="IPR028082">
    <property type="entry name" value="Peripla_BP_I"/>
</dbReference>
<comment type="similarity">
    <text evidence="2">Belongs to the bacterial solute-binding protein 2 family.</text>
</comment>